<evidence type="ECO:0000313" key="2">
    <source>
        <dbReference type="Proteomes" id="UP000535908"/>
    </source>
</evidence>
<dbReference type="Proteomes" id="UP000535908">
    <property type="component" value="Unassembled WGS sequence"/>
</dbReference>
<dbReference type="RefSeq" id="WP_185527770.1">
    <property type="nucleotide sequence ID" value="NZ_JAARWN010000024.1"/>
</dbReference>
<evidence type="ECO:0000313" key="1">
    <source>
        <dbReference type="EMBL" id="MBC1937769.1"/>
    </source>
</evidence>
<gene>
    <name evidence="1" type="ORF">HCA69_15475</name>
</gene>
<sequence length="332" mass="38741">MLTAQQQAVYVREKIQVKRQALNAKFAIPEKDKQWRLLEEEDFGADYEALQMECDLCGRIVRYRMIMQNVVESEEVLKTGRECVKKLIGMTLAKQRRYFDDVARMDATVKMIHQAMGNWEEEIDRGSQEEDDGAARTHSPEEIVHKVRALKEQAIDIIPDALSFMLEDESGSNFTQQQLYYLEKTVLNIAYEMEKEKELRAQEQPIERTAIKRRPAADDVTLKIKQMEAQIAREERENNKLSPYEKMFHPDEILFLREYLVDCGSVAHVFTVAKEMNKFAQEHLGIKREAIQSRTGLNQEAERAIIGLNFAVDPYWLDGYRLDRVSMRIVRS</sequence>
<protein>
    <submittedName>
        <fullName evidence="1">Uncharacterized protein</fullName>
    </submittedName>
</protein>
<proteinExistence type="predicted"/>
<organism evidence="1 2">
    <name type="scientific">Listeria grandensis</name>
    <dbReference type="NCBI Taxonomy" id="1494963"/>
    <lineage>
        <taxon>Bacteria</taxon>
        <taxon>Bacillati</taxon>
        <taxon>Bacillota</taxon>
        <taxon>Bacilli</taxon>
        <taxon>Bacillales</taxon>
        <taxon>Listeriaceae</taxon>
        <taxon>Listeria</taxon>
    </lineage>
</organism>
<comment type="caution">
    <text evidence="1">The sequence shown here is derived from an EMBL/GenBank/DDBJ whole genome shotgun (WGS) entry which is preliminary data.</text>
</comment>
<dbReference type="AlphaFoldDB" id="A0A7X0Y666"/>
<accession>A0A7X0Y666</accession>
<reference evidence="1 2" key="1">
    <citation type="submission" date="2020-03" db="EMBL/GenBank/DDBJ databases">
        <title>Soil Listeria distribution.</title>
        <authorList>
            <person name="Liao J."/>
            <person name="Wiedmann M."/>
        </authorList>
    </citation>
    <scope>NUCLEOTIDE SEQUENCE [LARGE SCALE GENOMIC DNA]</scope>
    <source>
        <strain evidence="1 2">FSL L7-0741</strain>
    </source>
</reference>
<name>A0A7X0Y666_9LIST</name>
<dbReference type="EMBL" id="JAARWN010000024">
    <property type="protein sequence ID" value="MBC1937769.1"/>
    <property type="molecule type" value="Genomic_DNA"/>
</dbReference>